<reference evidence="1" key="1">
    <citation type="submission" date="2020-01" db="EMBL/GenBank/DDBJ databases">
        <title>Development of genomics and gene disruption for Polysphondylium violaceum indicates a role for the polyketide synthase stlB in stalk morphogenesis.</title>
        <authorList>
            <person name="Narita B."/>
            <person name="Kawabe Y."/>
            <person name="Kin K."/>
            <person name="Saito T."/>
            <person name="Gibbs R."/>
            <person name="Kuspa A."/>
            <person name="Muzny D."/>
            <person name="Queller D."/>
            <person name="Richards S."/>
            <person name="Strassman J."/>
            <person name="Sucgang R."/>
            <person name="Worley K."/>
            <person name="Schaap P."/>
        </authorList>
    </citation>
    <scope>NUCLEOTIDE SEQUENCE</scope>
    <source>
        <strain evidence="1">QSvi11</strain>
    </source>
</reference>
<dbReference type="Proteomes" id="UP000695562">
    <property type="component" value="Unassembled WGS sequence"/>
</dbReference>
<name>A0A8J4Q3V7_9MYCE</name>
<organism evidence="1 2">
    <name type="scientific">Polysphondylium violaceum</name>
    <dbReference type="NCBI Taxonomy" id="133409"/>
    <lineage>
        <taxon>Eukaryota</taxon>
        <taxon>Amoebozoa</taxon>
        <taxon>Evosea</taxon>
        <taxon>Eumycetozoa</taxon>
        <taxon>Dictyostelia</taxon>
        <taxon>Dictyosteliales</taxon>
        <taxon>Dictyosteliaceae</taxon>
        <taxon>Polysphondylium</taxon>
    </lineage>
</organism>
<dbReference type="PANTHER" id="PTHR35868">
    <property type="entry name" value="DUF2804 DOMAIN-CONTAINING PROTEIN-RELATED"/>
    <property type="match status" value="1"/>
</dbReference>
<proteinExistence type="predicted"/>
<keyword evidence="2" id="KW-1185">Reference proteome</keyword>
<gene>
    <name evidence="1" type="ORF">CYY_000384</name>
</gene>
<evidence type="ECO:0000313" key="1">
    <source>
        <dbReference type="EMBL" id="KAF2078292.1"/>
    </source>
</evidence>
<dbReference type="EMBL" id="AJWJ01000007">
    <property type="protein sequence ID" value="KAF2078292.1"/>
    <property type="molecule type" value="Genomic_DNA"/>
</dbReference>
<protein>
    <submittedName>
        <fullName evidence="1">Uncharacterized protein</fullName>
    </submittedName>
</protein>
<dbReference type="Pfam" id="PF10974">
    <property type="entry name" value="DUF2804"/>
    <property type="match status" value="1"/>
</dbReference>
<dbReference type="PANTHER" id="PTHR35868:SF1">
    <property type="entry name" value="DUF2804 DOMAIN-CONTAINING PROTEIN"/>
    <property type="match status" value="1"/>
</dbReference>
<dbReference type="OrthoDB" id="4763727at2759"/>
<accession>A0A8J4Q3V7</accession>
<comment type="caution">
    <text evidence="1">The sequence shown here is derived from an EMBL/GenBank/DDBJ whole genome shotgun (WGS) entry which is preliminary data.</text>
</comment>
<dbReference type="AlphaFoldDB" id="A0A8J4Q3V7"/>
<sequence>MILKYSYSYINCKNCSSIKCICKDEIVGEVKKPVNMFDKKGNLMCQGWSRQPYNFQYNAPQSFFSSKKDNLYQFNEYYISTSQFSFNLVVNDFGKSNRFFIYFIKNSDKASPIYQQDEFCSKYLFKGIKFPSDINKPGTHARLNKKEFNIKFKVVKQGDQVLHLVRVKNEKLKLNADLTFDMSPKRESMVVVSPFRRGLYHFCYGNSNLVPVSGSLVVDGVDYLDPEECDQEDINAGLIWNRGYHSFSFIGVSAWGMYKNNKVALRIILGEQIPVAKSFINVNGVIHPLGNINICKEDLNESCFTFFSKNARFKSPVKFTPSKVQNVGFQNRAIHLLTGSIQGDIILSNGEVIKLDSFNASAMSNCLSINNSLTHLLDIK</sequence>
<dbReference type="InterPro" id="IPR021243">
    <property type="entry name" value="DUF2804"/>
</dbReference>
<evidence type="ECO:0000313" key="2">
    <source>
        <dbReference type="Proteomes" id="UP000695562"/>
    </source>
</evidence>